<dbReference type="Proteomes" id="UP001500879">
    <property type="component" value="Unassembled WGS sequence"/>
</dbReference>
<dbReference type="PRINTS" id="PR00035">
    <property type="entry name" value="HTHGNTR"/>
</dbReference>
<accession>A0ABN0Z3A4</accession>
<keyword evidence="2" id="KW-0238">DNA-binding</keyword>
<dbReference type="CDD" id="cd07377">
    <property type="entry name" value="WHTH_GntR"/>
    <property type="match status" value="1"/>
</dbReference>
<protein>
    <recommendedName>
        <fullName evidence="5">HTH gntR-type domain-containing protein</fullName>
    </recommendedName>
</protein>
<feature type="region of interest" description="Disordered" evidence="4">
    <location>
        <begin position="61"/>
        <end position="85"/>
    </location>
</feature>
<evidence type="ECO:0000256" key="3">
    <source>
        <dbReference type="ARBA" id="ARBA00023163"/>
    </source>
</evidence>
<dbReference type="RefSeq" id="WP_344031309.1">
    <property type="nucleotide sequence ID" value="NZ_BAAABX010000065.1"/>
</dbReference>
<dbReference type="InterPro" id="IPR000524">
    <property type="entry name" value="Tscrpt_reg_HTH_GntR"/>
</dbReference>
<name>A0ABN0Z3A4_9ACTN</name>
<keyword evidence="1" id="KW-0805">Transcription regulation</keyword>
<keyword evidence="7" id="KW-1185">Reference proteome</keyword>
<dbReference type="InterPro" id="IPR036390">
    <property type="entry name" value="WH_DNA-bd_sf"/>
</dbReference>
<dbReference type="InterPro" id="IPR036388">
    <property type="entry name" value="WH-like_DNA-bd_sf"/>
</dbReference>
<dbReference type="Pfam" id="PF00392">
    <property type="entry name" value="GntR"/>
    <property type="match status" value="1"/>
</dbReference>
<sequence length="85" mass="9531">MQFDPRRPKWQQIADVVRARISSGEYPPHFLISEVQLAREFDVNRDTIRKMTQALRDAGLISTTPGMGSFVEEQPKPASEGESAG</sequence>
<dbReference type="InterPro" id="IPR050679">
    <property type="entry name" value="Bact_HTH_transcr_reg"/>
</dbReference>
<dbReference type="PROSITE" id="PS50949">
    <property type="entry name" value="HTH_GNTR"/>
    <property type="match status" value="1"/>
</dbReference>
<evidence type="ECO:0000256" key="2">
    <source>
        <dbReference type="ARBA" id="ARBA00023125"/>
    </source>
</evidence>
<dbReference type="EMBL" id="BAAABX010000065">
    <property type="protein sequence ID" value="GAA0431183.1"/>
    <property type="molecule type" value="Genomic_DNA"/>
</dbReference>
<proteinExistence type="predicted"/>
<gene>
    <name evidence="6" type="ORF">GCM10010357_61050</name>
</gene>
<dbReference type="SMART" id="SM00345">
    <property type="entry name" value="HTH_GNTR"/>
    <property type="match status" value="1"/>
</dbReference>
<feature type="domain" description="HTH gntR-type" evidence="5">
    <location>
        <begin position="7"/>
        <end position="74"/>
    </location>
</feature>
<organism evidence="6 7">
    <name type="scientific">Streptomyces luteireticuli</name>
    <dbReference type="NCBI Taxonomy" id="173858"/>
    <lineage>
        <taxon>Bacteria</taxon>
        <taxon>Bacillati</taxon>
        <taxon>Actinomycetota</taxon>
        <taxon>Actinomycetes</taxon>
        <taxon>Kitasatosporales</taxon>
        <taxon>Streptomycetaceae</taxon>
        <taxon>Streptomyces</taxon>
    </lineage>
</organism>
<dbReference type="PANTHER" id="PTHR44846:SF17">
    <property type="entry name" value="GNTR-FAMILY TRANSCRIPTIONAL REGULATOR"/>
    <property type="match status" value="1"/>
</dbReference>
<evidence type="ECO:0000313" key="6">
    <source>
        <dbReference type="EMBL" id="GAA0431183.1"/>
    </source>
</evidence>
<evidence type="ECO:0000259" key="5">
    <source>
        <dbReference type="PROSITE" id="PS50949"/>
    </source>
</evidence>
<keyword evidence="3" id="KW-0804">Transcription</keyword>
<comment type="caution">
    <text evidence="6">The sequence shown here is derived from an EMBL/GenBank/DDBJ whole genome shotgun (WGS) entry which is preliminary data.</text>
</comment>
<dbReference type="PANTHER" id="PTHR44846">
    <property type="entry name" value="MANNOSYL-D-GLYCERATE TRANSPORT/METABOLISM SYSTEM REPRESSOR MNGR-RELATED"/>
    <property type="match status" value="1"/>
</dbReference>
<dbReference type="Gene3D" id="1.10.10.10">
    <property type="entry name" value="Winged helix-like DNA-binding domain superfamily/Winged helix DNA-binding domain"/>
    <property type="match status" value="1"/>
</dbReference>
<evidence type="ECO:0000256" key="4">
    <source>
        <dbReference type="SAM" id="MobiDB-lite"/>
    </source>
</evidence>
<dbReference type="SUPFAM" id="SSF46785">
    <property type="entry name" value="Winged helix' DNA-binding domain"/>
    <property type="match status" value="1"/>
</dbReference>
<reference evidence="6 7" key="1">
    <citation type="journal article" date="2019" name="Int. J. Syst. Evol. Microbiol.">
        <title>The Global Catalogue of Microorganisms (GCM) 10K type strain sequencing project: providing services to taxonomists for standard genome sequencing and annotation.</title>
        <authorList>
            <consortium name="The Broad Institute Genomics Platform"/>
            <consortium name="The Broad Institute Genome Sequencing Center for Infectious Disease"/>
            <person name="Wu L."/>
            <person name="Ma J."/>
        </authorList>
    </citation>
    <scope>NUCLEOTIDE SEQUENCE [LARGE SCALE GENOMIC DNA]</scope>
    <source>
        <strain evidence="6 7">JCM 4788</strain>
    </source>
</reference>
<evidence type="ECO:0000313" key="7">
    <source>
        <dbReference type="Proteomes" id="UP001500879"/>
    </source>
</evidence>
<evidence type="ECO:0000256" key="1">
    <source>
        <dbReference type="ARBA" id="ARBA00023015"/>
    </source>
</evidence>